<dbReference type="Gramene" id="PSS24896">
    <property type="protein sequence ID" value="PSS24896"/>
    <property type="gene ID" value="CEY00_Acc09456"/>
</dbReference>
<gene>
    <name evidence="1" type="ORF">CEY00_Acc09456</name>
</gene>
<dbReference type="InterPro" id="IPR037219">
    <property type="entry name" value="Peptidase_M41-like"/>
</dbReference>
<keyword evidence="2" id="KW-1185">Reference proteome</keyword>
<dbReference type="GO" id="GO:0006508">
    <property type="term" value="P:proteolysis"/>
    <property type="evidence" value="ECO:0007669"/>
    <property type="project" value="InterPro"/>
</dbReference>
<dbReference type="EMBL" id="NKQK01000008">
    <property type="protein sequence ID" value="PSS24896.1"/>
    <property type="molecule type" value="Genomic_DNA"/>
</dbReference>
<dbReference type="GO" id="GO:0005524">
    <property type="term" value="F:ATP binding"/>
    <property type="evidence" value="ECO:0007669"/>
    <property type="project" value="InterPro"/>
</dbReference>
<dbReference type="Proteomes" id="UP000241394">
    <property type="component" value="Chromosome LG8"/>
</dbReference>
<comment type="caution">
    <text evidence="1">The sequence shown here is derived from an EMBL/GenBank/DDBJ whole genome shotgun (WGS) entry which is preliminary data.</text>
</comment>
<accession>A0A2R6RBG3</accession>
<evidence type="ECO:0000313" key="2">
    <source>
        <dbReference type="Proteomes" id="UP000241394"/>
    </source>
</evidence>
<reference evidence="1 2" key="1">
    <citation type="submission" date="2017-07" db="EMBL/GenBank/DDBJ databases">
        <title>An improved, manually edited Actinidia chinensis var. chinensis (kiwifruit) genome highlights the challenges associated with draft genomes and gene prediction in plants.</title>
        <authorList>
            <person name="Pilkington S."/>
            <person name="Crowhurst R."/>
            <person name="Hilario E."/>
            <person name="Nardozza S."/>
            <person name="Fraser L."/>
            <person name="Peng Y."/>
            <person name="Gunaseelan K."/>
            <person name="Simpson R."/>
            <person name="Tahir J."/>
            <person name="Deroles S."/>
            <person name="Templeton K."/>
            <person name="Luo Z."/>
            <person name="Davy M."/>
            <person name="Cheng C."/>
            <person name="Mcneilage M."/>
            <person name="Scaglione D."/>
            <person name="Liu Y."/>
            <person name="Zhang Q."/>
            <person name="Datson P."/>
            <person name="De Silva N."/>
            <person name="Gardiner S."/>
            <person name="Bassett H."/>
            <person name="Chagne D."/>
            <person name="Mccallum J."/>
            <person name="Dzierzon H."/>
            <person name="Deng C."/>
            <person name="Wang Y.-Y."/>
            <person name="Barron N."/>
            <person name="Manako K."/>
            <person name="Bowen J."/>
            <person name="Foster T."/>
            <person name="Erridge Z."/>
            <person name="Tiffin H."/>
            <person name="Waite C."/>
            <person name="Davies K."/>
            <person name="Grierson E."/>
            <person name="Laing W."/>
            <person name="Kirk R."/>
            <person name="Chen X."/>
            <person name="Wood M."/>
            <person name="Montefiori M."/>
            <person name="Brummell D."/>
            <person name="Schwinn K."/>
            <person name="Catanach A."/>
            <person name="Fullerton C."/>
            <person name="Li D."/>
            <person name="Meiyalaghan S."/>
            <person name="Nieuwenhuizen N."/>
            <person name="Read N."/>
            <person name="Prakash R."/>
            <person name="Hunter D."/>
            <person name="Zhang H."/>
            <person name="Mckenzie M."/>
            <person name="Knabel M."/>
            <person name="Harris A."/>
            <person name="Allan A."/>
            <person name="Chen A."/>
            <person name="Janssen B."/>
            <person name="Plunkett B."/>
            <person name="Dwamena C."/>
            <person name="Voogd C."/>
            <person name="Leif D."/>
            <person name="Lafferty D."/>
            <person name="Souleyre E."/>
            <person name="Varkonyi-Gasic E."/>
            <person name="Gambi F."/>
            <person name="Hanley J."/>
            <person name="Yao J.-L."/>
            <person name="Cheung J."/>
            <person name="David K."/>
            <person name="Warren B."/>
            <person name="Marsh K."/>
            <person name="Snowden K."/>
            <person name="Lin-Wang K."/>
            <person name="Brian L."/>
            <person name="Martinez-Sanchez M."/>
            <person name="Wang M."/>
            <person name="Ileperuma N."/>
            <person name="Macnee N."/>
            <person name="Campin R."/>
            <person name="Mcatee P."/>
            <person name="Drummond R."/>
            <person name="Espley R."/>
            <person name="Ireland H."/>
            <person name="Wu R."/>
            <person name="Atkinson R."/>
            <person name="Karunairetnam S."/>
            <person name="Bulley S."/>
            <person name="Chunkath S."/>
            <person name="Hanley Z."/>
            <person name="Storey R."/>
            <person name="Thrimawithana A."/>
            <person name="Thomson S."/>
            <person name="David C."/>
            <person name="Testolin R."/>
        </authorList>
    </citation>
    <scope>NUCLEOTIDE SEQUENCE [LARGE SCALE GENOMIC DNA]</scope>
    <source>
        <strain evidence="2">cv. Red5</strain>
        <tissue evidence="1">Young leaf</tissue>
    </source>
</reference>
<protein>
    <submittedName>
        <fullName evidence="1">Uncharacterized protein</fullName>
    </submittedName>
</protein>
<dbReference type="GO" id="GO:0004222">
    <property type="term" value="F:metalloendopeptidase activity"/>
    <property type="evidence" value="ECO:0007669"/>
    <property type="project" value="InterPro"/>
</dbReference>
<dbReference type="GO" id="GO:0004176">
    <property type="term" value="F:ATP-dependent peptidase activity"/>
    <property type="evidence" value="ECO:0007669"/>
    <property type="project" value="InterPro"/>
</dbReference>
<dbReference type="PANTHER" id="PTHR33471:SF4">
    <property type="entry name" value="T22H22.11 PROTEIN"/>
    <property type="match status" value="1"/>
</dbReference>
<name>A0A2R6RBG3_ACTCC</name>
<dbReference type="InParanoid" id="A0A2R6RBG3"/>
<organism evidence="1 2">
    <name type="scientific">Actinidia chinensis var. chinensis</name>
    <name type="common">Chinese soft-hair kiwi</name>
    <dbReference type="NCBI Taxonomy" id="1590841"/>
    <lineage>
        <taxon>Eukaryota</taxon>
        <taxon>Viridiplantae</taxon>
        <taxon>Streptophyta</taxon>
        <taxon>Embryophyta</taxon>
        <taxon>Tracheophyta</taxon>
        <taxon>Spermatophyta</taxon>
        <taxon>Magnoliopsida</taxon>
        <taxon>eudicotyledons</taxon>
        <taxon>Gunneridae</taxon>
        <taxon>Pentapetalae</taxon>
        <taxon>asterids</taxon>
        <taxon>Ericales</taxon>
        <taxon>Actinidiaceae</taxon>
        <taxon>Actinidia</taxon>
    </lineage>
</organism>
<dbReference type="OMA" id="GRSIGNC"/>
<dbReference type="PANTHER" id="PTHR33471">
    <property type="entry name" value="ATP-DEPENDENT ZINC METALLOPROTEASE-RELATED"/>
    <property type="match status" value="1"/>
</dbReference>
<proteinExistence type="predicted"/>
<reference evidence="2" key="2">
    <citation type="journal article" date="2018" name="BMC Genomics">
        <title>A manually annotated Actinidia chinensis var. chinensis (kiwifruit) genome highlights the challenges associated with draft genomes and gene prediction in plants.</title>
        <authorList>
            <person name="Pilkington S.M."/>
            <person name="Crowhurst R."/>
            <person name="Hilario E."/>
            <person name="Nardozza S."/>
            <person name="Fraser L."/>
            <person name="Peng Y."/>
            <person name="Gunaseelan K."/>
            <person name="Simpson R."/>
            <person name="Tahir J."/>
            <person name="Deroles S.C."/>
            <person name="Templeton K."/>
            <person name="Luo Z."/>
            <person name="Davy M."/>
            <person name="Cheng C."/>
            <person name="McNeilage M."/>
            <person name="Scaglione D."/>
            <person name="Liu Y."/>
            <person name="Zhang Q."/>
            <person name="Datson P."/>
            <person name="De Silva N."/>
            <person name="Gardiner S.E."/>
            <person name="Bassett H."/>
            <person name="Chagne D."/>
            <person name="McCallum J."/>
            <person name="Dzierzon H."/>
            <person name="Deng C."/>
            <person name="Wang Y.Y."/>
            <person name="Barron L."/>
            <person name="Manako K."/>
            <person name="Bowen J."/>
            <person name="Foster T.M."/>
            <person name="Erridge Z.A."/>
            <person name="Tiffin H."/>
            <person name="Waite C.N."/>
            <person name="Davies K.M."/>
            <person name="Grierson E.P."/>
            <person name="Laing W.A."/>
            <person name="Kirk R."/>
            <person name="Chen X."/>
            <person name="Wood M."/>
            <person name="Montefiori M."/>
            <person name="Brummell D.A."/>
            <person name="Schwinn K.E."/>
            <person name="Catanach A."/>
            <person name="Fullerton C."/>
            <person name="Li D."/>
            <person name="Meiyalaghan S."/>
            <person name="Nieuwenhuizen N."/>
            <person name="Read N."/>
            <person name="Prakash R."/>
            <person name="Hunter D."/>
            <person name="Zhang H."/>
            <person name="McKenzie M."/>
            <person name="Knabel M."/>
            <person name="Harris A."/>
            <person name="Allan A.C."/>
            <person name="Gleave A."/>
            <person name="Chen A."/>
            <person name="Janssen B.J."/>
            <person name="Plunkett B."/>
            <person name="Ampomah-Dwamena C."/>
            <person name="Voogd C."/>
            <person name="Leif D."/>
            <person name="Lafferty D."/>
            <person name="Souleyre E.J.F."/>
            <person name="Varkonyi-Gasic E."/>
            <person name="Gambi F."/>
            <person name="Hanley J."/>
            <person name="Yao J.L."/>
            <person name="Cheung J."/>
            <person name="David K.M."/>
            <person name="Warren B."/>
            <person name="Marsh K."/>
            <person name="Snowden K.C."/>
            <person name="Lin-Wang K."/>
            <person name="Brian L."/>
            <person name="Martinez-Sanchez M."/>
            <person name="Wang M."/>
            <person name="Ileperuma N."/>
            <person name="Macnee N."/>
            <person name="Campin R."/>
            <person name="McAtee P."/>
            <person name="Drummond R.S.M."/>
            <person name="Espley R.V."/>
            <person name="Ireland H.S."/>
            <person name="Wu R."/>
            <person name="Atkinson R.G."/>
            <person name="Karunairetnam S."/>
            <person name="Bulley S."/>
            <person name="Chunkath S."/>
            <person name="Hanley Z."/>
            <person name="Storey R."/>
            <person name="Thrimawithana A.H."/>
            <person name="Thomson S."/>
            <person name="David C."/>
            <person name="Testolin R."/>
            <person name="Huang H."/>
            <person name="Hellens R.P."/>
            <person name="Schaffer R.J."/>
        </authorList>
    </citation>
    <scope>NUCLEOTIDE SEQUENCE [LARGE SCALE GENOMIC DNA]</scope>
    <source>
        <strain evidence="2">cv. Red5</strain>
    </source>
</reference>
<dbReference type="Gene3D" id="1.20.58.760">
    <property type="entry name" value="Peptidase M41"/>
    <property type="match status" value="1"/>
</dbReference>
<dbReference type="AlphaFoldDB" id="A0A2R6RBG3"/>
<dbReference type="SUPFAM" id="SSF140990">
    <property type="entry name" value="FtsH protease domain-like"/>
    <property type="match status" value="1"/>
</dbReference>
<sequence length="323" mass="35591">MNSPLHSAIVLSSHLRHEFSGTRTLVSAKLDDQDPARRRRALKKVDRELSKGNYKTALTLVKQLQGKSGGLRGFGAAKQVPWRISSLDQLKLCGIDISSSQALVDLVLNSINRSIEFELSDEVSVLELESLMYDGESYESLCKDHLMCIQHEAGHFLVGYLLGVLPKGYRVSNMETLRQDKFAGGKVDFLGFEFLIEVDTTKILEKNFSRGKLRDGAAKGKISSTTLNKFVCVILGGLAAEHLVFGYSEGLHADVEKLNAVLQWLGFTKSEGDSQVKWAAINTLSILVRHHKARSRLAEAMALGKSVGSCIDVIESTLNDNEI</sequence>
<dbReference type="OrthoDB" id="66620at2759"/>
<evidence type="ECO:0000313" key="1">
    <source>
        <dbReference type="EMBL" id="PSS24896.1"/>
    </source>
</evidence>